<sequence length="477" mass="52482">MDAGELQRLREYELRLLRCSVPSPLPNSRQLPTYAAQSPPPDHTFLLLDSIIGLIESGRYVDSLSSDATRAVVHSADSFQSIDPSEFYAGLERAIESYLVDAAGGGDASSRFLVVVSVAVAAFLAFIQCNVTGPVIELPSMPLPWKVVNDGKEWEAWARMQLMATGSELLAKLSALQYIVFAKILLVKSKDLLFSKKAMSAMGFGTTSWWMARILLVQQRILDERCSSLLDFLQVLIGESLNCLGDVEKVTSYWGALIDDEEASTIVSTLQLEAGLVEHTFGRVDHARQHFELAASAVGLELAVTGTLGFRTVHQVEPKAQMVLITNRSSSPSGSSSPSQNPSHQRDASGIEANWHQNHEEIKEASDVLMAPRIMDETGNKTDGVDVVQNGHAADVFLTATQQAVVLAQCLLMEKSARLDELRRWEMAPYIEAIDSQQYSHFSVSWTILVMDLHFFFLLPFLDGAQLCNFDAPAFGL</sequence>
<feature type="region of interest" description="Disordered" evidence="3">
    <location>
        <begin position="327"/>
        <end position="348"/>
    </location>
</feature>
<keyword evidence="1" id="KW-0677">Repeat</keyword>
<comment type="caution">
    <text evidence="4">The sequence shown here is derived from an EMBL/GenBank/DDBJ whole genome shotgun (WGS) entry which is preliminary data.</text>
</comment>
<dbReference type="PANTHER" id="PTHR16193">
    <property type="entry name" value="TETRATRICOPEPTIDE REPEAT PROTEIN 27"/>
    <property type="match status" value="1"/>
</dbReference>
<keyword evidence="5" id="KW-1185">Reference proteome</keyword>
<accession>A0A9Q1JMF6</accession>
<dbReference type="OrthoDB" id="1936594at2759"/>
<protein>
    <submittedName>
        <fullName evidence="4">Uncharacterized protein</fullName>
    </submittedName>
</protein>
<dbReference type="AlphaFoldDB" id="A0A9Q1JMF6"/>
<gene>
    <name evidence="4" type="ORF">Cgig2_010787</name>
</gene>
<name>A0A9Q1JMF6_9CARY</name>
<evidence type="ECO:0000313" key="4">
    <source>
        <dbReference type="EMBL" id="KAJ8425178.1"/>
    </source>
</evidence>
<feature type="compositionally biased region" description="Low complexity" evidence="3">
    <location>
        <begin position="329"/>
        <end position="343"/>
    </location>
</feature>
<proteinExistence type="predicted"/>
<evidence type="ECO:0000313" key="5">
    <source>
        <dbReference type="Proteomes" id="UP001153076"/>
    </source>
</evidence>
<dbReference type="InterPro" id="IPR044244">
    <property type="entry name" value="TTC27/Emw1"/>
</dbReference>
<dbReference type="PANTHER" id="PTHR16193:SF0">
    <property type="entry name" value="TETRATRICOPEPTIDE REPEAT PROTEIN 27"/>
    <property type="match status" value="1"/>
</dbReference>
<evidence type="ECO:0000256" key="3">
    <source>
        <dbReference type="SAM" id="MobiDB-lite"/>
    </source>
</evidence>
<evidence type="ECO:0000256" key="2">
    <source>
        <dbReference type="ARBA" id="ARBA00022803"/>
    </source>
</evidence>
<evidence type="ECO:0000256" key="1">
    <source>
        <dbReference type="ARBA" id="ARBA00022737"/>
    </source>
</evidence>
<reference evidence="4" key="1">
    <citation type="submission" date="2022-04" db="EMBL/GenBank/DDBJ databases">
        <title>Carnegiea gigantea Genome sequencing and assembly v2.</title>
        <authorList>
            <person name="Copetti D."/>
            <person name="Sanderson M.J."/>
            <person name="Burquez A."/>
            <person name="Wojciechowski M.F."/>
        </authorList>
    </citation>
    <scope>NUCLEOTIDE SEQUENCE</scope>
    <source>
        <strain evidence="4">SGP5-SGP5p</strain>
        <tissue evidence="4">Aerial part</tissue>
    </source>
</reference>
<keyword evidence="2" id="KW-0802">TPR repeat</keyword>
<organism evidence="4 5">
    <name type="scientific">Carnegiea gigantea</name>
    <dbReference type="NCBI Taxonomy" id="171969"/>
    <lineage>
        <taxon>Eukaryota</taxon>
        <taxon>Viridiplantae</taxon>
        <taxon>Streptophyta</taxon>
        <taxon>Embryophyta</taxon>
        <taxon>Tracheophyta</taxon>
        <taxon>Spermatophyta</taxon>
        <taxon>Magnoliopsida</taxon>
        <taxon>eudicotyledons</taxon>
        <taxon>Gunneridae</taxon>
        <taxon>Pentapetalae</taxon>
        <taxon>Caryophyllales</taxon>
        <taxon>Cactineae</taxon>
        <taxon>Cactaceae</taxon>
        <taxon>Cactoideae</taxon>
        <taxon>Echinocereeae</taxon>
        <taxon>Carnegiea</taxon>
    </lineage>
</organism>
<dbReference type="EMBL" id="JAKOGI010001524">
    <property type="protein sequence ID" value="KAJ8425178.1"/>
    <property type="molecule type" value="Genomic_DNA"/>
</dbReference>
<dbReference type="Proteomes" id="UP001153076">
    <property type="component" value="Unassembled WGS sequence"/>
</dbReference>